<proteinExistence type="predicted"/>
<organism evidence="4 6">
    <name type="scientific">Alkalihalobacillus alcalophilus ATCC 27647 = CGMCC 1.3604</name>
    <dbReference type="NCBI Taxonomy" id="1218173"/>
    <lineage>
        <taxon>Bacteria</taxon>
        <taxon>Bacillati</taxon>
        <taxon>Bacillota</taxon>
        <taxon>Bacilli</taxon>
        <taxon>Bacillales</taxon>
        <taxon>Bacillaceae</taxon>
        <taxon>Alkalihalobacillus</taxon>
    </lineage>
</organism>
<accession>A0A094WJT2</accession>
<dbReference type="InterPro" id="IPR001647">
    <property type="entry name" value="HTH_TetR"/>
</dbReference>
<dbReference type="SUPFAM" id="SSF46689">
    <property type="entry name" value="Homeodomain-like"/>
    <property type="match status" value="1"/>
</dbReference>
<dbReference type="GO" id="GO:0000976">
    <property type="term" value="F:transcription cis-regulatory region binding"/>
    <property type="evidence" value="ECO:0007669"/>
    <property type="project" value="TreeGrafter"/>
</dbReference>
<dbReference type="PROSITE" id="PS01081">
    <property type="entry name" value="HTH_TETR_1"/>
    <property type="match status" value="1"/>
</dbReference>
<dbReference type="RefSeq" id="WP_003323857.1">
    <property type="nucleotide sequence ID" value="NZ_ALPT02000075.1"/>
</dbReference>
<dbReference type="AlphaFoldDB" id="A0A094WJT2"/>
<reference evidence="4 6" key="1">
    <citation type="journal article" date="2014" name="Genome Announc.">
        <title>Draft Genome Sequence of Bacillus alcalophilus AV1934, a Classic Alkaliphile Isolated from Human Feces in 1934.</title>
        <authorList>
            <person name="Attie O."/>
            <person name="Jayaprakash A."/>
            <person name="Shah H."/>
            <person name="Paulsen I.T."/>
            <person name="Morino M."/>
            <person name="Takahashi Y."/>
            <person name="Narumi I."/>
            <person name="Sachidanandam R."/>
            <person name="Satoh K."/>
            <person name="Ito M."/>
            <person name="Krulwich T.A."/>
        </authorList>
    </citation>
    <scope>NUCLEOTIDE SEQUENCE [LARGE SCALE GENOMIC DNA]</scope>
    <source>
        <strain evidence="4 6">AV1934</strain>
    </source>
</reference>
<dbReference type="Proteomes" id="UP000002754">
    <property type="component" value="Unassembled WGS sequence"/>
</dbReference>
<sequence length="220" mass="25875">MSTATKEKMLNAAINLFYMQGFDGTSVRHIAEKAKVNVALVSYYFGGKKGLFEELMMTFFEGYLAILESEEKKVYSTKRDHLSGLLKELLIYQQQNHHLARLVHREMTLDSTLVRELMSTYLRKEKHEIESILRKGIQNGEFKKQPLDMVTLQIRHLIIMPYLYPHYLQEINQLSTTEPYFIKRYMEQISLWIDKCLGKEQNIRTSKVYLPLATIKNKES</sequence>
<dbReference type="PANTHER" id="PTHR30055:SF199">
    <property type="entry name" value="HTH-TYPE TRANSCRIPTIONAL REGULATOR YTTP-RELATED"/>
    <property type="match status" value="1"/>
</dbReference>
<dbReference type="STRING" id="1218173.BALCAV_0217860"/>
<dbReference type="InterPro" id="IPR050109">
    <property type="entry name" value="HTH-type_TetR-like_transc_reg"/>
</dbReference>
<gene>
    <name evidence="5" type="ORF">AJ85_01310</name>
    <name evidence="4" type="ORF">BALCAV_0217860</name>
</gene>
<dbReference type="OrthoDB" id="9789566at2"/>
<protein>
    <submittedName>
        <fullName evidence="4 5">Transcriptional regulator</fullName>
    </submittedName>
</protein>
<evidence type="ECO:0000256" key="2">
    <source>
        <dbReference type="PROSITE-ProRule" id="PRU00335"/>
    </source>
</evidence>
<dbReference type="Pfam" id="PF00440">
    <property type="entry name" value="TetR_N"/>
    <property type="match status" value="1"/>
</dbReference>
<dbReference type="EMBL" id="JALP01000342">
    <property type="protein sequence ID" value="THG88677.1"/>
    <property type="molecule type" value="Genomic_DNA"/>
</dbReference>
<dbReference type="InterPro" id="IPR023772">
    <property type="entry name" value="DNA-bd_HTH_TetR-type_CS"/>
</dbReference>
<evidence type="ECO:0000313" key="7">
    <source>
        <dbReference type="Proteomes" id="UP000297014"/>
    </source>
</evidence>
<evidence type="ECO:0000259" key="3">
    <source>
        <dbReference type="PROSITE" id="PS50977"/>
    </source>
</evidence>
<feature type="DNA-binding region" description="H-T-H motif" evidence="2">
    <location>
        <begin position="26"/>
        <end position="45"/>
    </location>
</feature>
<name>A0A094WJT2_ALKAL</name>
<dbReference type="PANTHER" id="PTHR30055">
    <property type="entry name" value="HTH-TYPE TRANSCRIPTIONAL REGULATOR RUTR"/>
    <property type="match status" value="1"/>
</dbReference>
<evidence type="ECO:0000313" key="4">
    <source>
        <dbReference type="EMBL" id="KGA96193.1"/>
    </source>
</evidence>
<dbReference type="eggNOG" id="COG1309">
    <property type="taxonomic scope" value="Bacteria"/>
</dbReference>
<dbReference type="GO" id="GO:0003700">
    <property type="term" value="F:DNA-binding transcription factor activity"/>
    <property type="evidence" value="ECO:0007669"/>
    <property type="project" value="TreeGrafter"/>
</dbReference>
<keyword evidence="6" id="KW-1185">Reference proteome</keyword>
<dbReference type="PROSITE" id="PS50977">
    <property type="entry name" value="HTH_TETR_2"/>
    <property type="match status" value="1"/>
</dbReference>
<dbReference type="InterPro" id="IPR036271">
    <property type="entry name" value="Tet_transcr_reg_TetR-rel_C_sf"/>
</dbReference>
<dbReference type="SUPFAM" id="SSF48498">
    <property type="entry name" value="Tetracyclin repressor-like, C-terminal domain"/>
    <property type="match status" value="1"/>
</dbReference>
<feature type="domain" description="HTH tetR-type" evidence="3">
    <location>
        <begin position="3"/>
        <end position="63"/>
    </location>
</feature>
<reference evidence="5 7" key="2">
    <citation type="submission" date="2014-01" db="EMBL/GenBank/DDBJ databases">
        <title>Draft genome sequencing of Bacillus alcalophilus CGMCC 1.3604.</title>
        <authorList>
            <person name="Yang J."/>
            <person name="Diao L."/>
            <person name="Yang S."/>
        </authorList>
    </citation>
    <scope>NUCLEOTIDE SEQUENCE [LARGE SCALE GENOMIC DNA]</scope>
    <source>
        <strain evidence="5 7">CGMCC 1.3604</strain>
    </source>
</reference>
<dbReference type="Proteomes" id="UP000297014">
    <property type="component" value="Unassembled WGS sequence"/>
</dbReference>
<dbReference type="NCBIfam" id="NF037937">
    <property type="entry name" value="septum_RefZ"/>
    <property type="match status" value="1"/>
</dbReference>
<comment type="caution">
    <text evidence="4">The sequence shown here is derived from an EMBL/GenBank/DDBJ whole genome shotgun (WGS) entry which is preliminary data.</text>
</comment>
<evidence type="ECO:0000313" key="5">
    <source>
        <dbReference type="EMBL" id="THG88677.1"/>
    </source>
</evidence>
<evidence type="ECO:0000313" key="6">
    <source>
        <dbReference type="Proteomes" id="UP000002754"/>
    </source>
</evidence>
<dbReference type="InterPro" id="IPR009057">
    <property type="entry name" value="Homeodomain-like_sf"/>
</dbReference>
<dbReference type="EMBL" id="ALPT02000075">
    <property type="protein sequence ID" value="KGA96193.1"/>
    <property type="molecule type" value="Genomic_DNA"/>
</dbReference>
<dbReference type="PRINTS" id="PR00455">
    <property type="entry name" value="HTHTETR"/>
</dbReference>
<dbReference type="Gene3D" id="1.10.357.10">
    <property type="entry name" value="Tetracycline Repressor, domain 2"/>
    <property type="match status" value="1"/>
</dbReference>
<evidence type="ECO:0000256" key="1">
    <source>
        <dbReference type="ARBA" id="ARBA00023125"/>
    </source>
</evidence>
<keyword evidence="1 2" id="KW-0238">DNA-binding</keyword>